<proteinExistence type="predicted"/>
<gene>
    <name evidence="1" type="ORF">CU098_004947</name>
</gene>
<protein>
    <submittedName>
        <fullName evidence="1">Uncharacterized protein</fullName>
    </submittedName>
</protein>
<dbReference type="Proteomes" id="UP000253551">
    <property type="component" value="Unassembled WGS sequence"/>
</dbReference>
<sequence>MGVGINEKLIHQILIRKKCNILWNRDDNASMNITFIAKRIWQGKDRPKAFCRTRQSLILNVAAASHPSEMTA</sequence>
<keyword evidence="2" id="KW-1185">Reference proteome</keyword>
<dbReference type="OrthoDB" id="10608148at2759"/>
<organism evidence="1 2">
    <name type="scientific">Rhizopus stolonifer</name>
    <name type="common">Rhizopus nigricans</name>
    <dbReference type="NCBI Taxonomy" id="4846"/>
    <lineage>
        <taxon>Eukaryota</taxon>
        <taxon>Fungi</taxon>
        <taxon>Fungi incertae sedis</taxon>
        <taxon>Mucoromycota</taxon>
        <taxon>Mucoromycotina</taxon>
        <taxon>Mucoromycetes</taxon>
        <taxon>Mucorales</taxon>
        <taxon>Mucorineae</taxon>
        <taxon>Rhizopodaceae</taxon>
        <taxon>Rhizopus</taxon>
    </lineage>
</organism>
<evidence type="ECO:0000313" key="2">
    <source>
        <dbReference type="Proteomes" id="UP000253551"/>
    </source>
</evidence>
<reference evidence="1 2" key="1">
    <citation type="journal article" date="2018" name="G3 (Bethesda)">
        <title>Phylogenetic and Phylogenomic Definition of Rhizopus Species.</title>
        <authorList>
            <person name="Gryganskyi A.P."/>
            <person name="Golan J."/>
            <person name="Dolatabadi S."/>
            <person name="Mondo S."/>
            <person name="Robb S."/>
            <person name="Idnurm A."/>
            <person name="Muszewska A."/>
            <person name="Steczkiewicz K."/>
            <person name="Masonjones S."/>
            <person name="Liao H.L."/>
            <person name="Gajdeczka M.T."/>
            <person name="Anike F."/>
            <person name="Vuek A."/>
            <person name="Anishchenko I.M."/>
            <person name="Voigt K."/>
            <person name="de Hoog G.S."/>
            <person name="Smith M.E."/>
            <person name="Heitman J."/>
            <person name="Vilgalys R."/>
            <person name="Stajich J.E."/>
        </authorList>
    </citation>
    <scope>NUCLEOTIDE SEQUENCE [LARGE SCALE GENOMIC DNA]</scope>
    <source>
        <strain evidence="1 2">LSU 92-RS-03</strain>
    </source>
</reference>
<name>A0A367KUH6_RHIST</name>
<comment type="caution">
    <text evidence="1">The sequence shown here is derived from an EMBL/GenBank/DDBJ whole genome shotgun (WGS) entry which is preliminary data.</text>
</comment>
<accession>A0A367KUH6</accession>
<evidence type="ECO:0000313" key="1">
    <source>
        <dbReference type="EMBL" id="RCI05855.1"/>
    </source>
</evidence>
<dbReference type="AlphaFoldDB" id="A0A367KUH6"/>
<dbReference type="EMBL" id="PJQM01000286">
    <property type="protein sequence ID" value="RCI05855.1"/>
    <property type="molecule type" value="Genomic_DNA"/>
</dbReference>